<dbReference type="InterPro" id="IPR000383">
    <property type="entry name" value="Xaa-Pro-like_dom"/>
</dbReference>
<proteinExistence type="predicted"/>
<dbReference type="SMART" id="SM00939">
    <property type="entry name" value="PepX_C"/>
    <property type="match status" value="1"/>
</dbReference>
<accession>A0A6L9U414</accession>
<dbReference type="AlphaFoldDB" id="A0A6L9U414"/>
<dbReference type="Pfam" id="PF08530">
    <property type="entry name" value="PepX_C"/>
    <property type="match status" value="1"/>
</dbReference>
<reference evidence="3 4" key="1">
    <citation type="submission" date="2019-12" db="EMBL/GenBank/DDBJ databases">
        <title>Rhizobium genotypes associated with high levels of biological nitrogen fixation by grain legumes in a temperate-maritime cropping system.</title>
        <authorList>
            <person name="Maluk M."/>
            <person name="Francesc Ferrando Molina F."/>
            <person name="Lopez Del Egido L."/>
            <person name="Lafos M."/>
            <person name="Langarica-Fuentes A."/>
            <person name="Gebre Yohannes G."/>
            <person name="Young M.W."/>
            <person name="Martin P."/>
            <person name="Gantlett R."/>
            <person name="Kenicer G."/>
            <person name="Hawes C."/>
            <person name="Begg G.S."/>
            <person name="Quilliam R.S."/>
            <person name="Squire G.R."/>
            <person name="Poole P.S."/>
            <person name="Young P.W."/>
            <person name="Iannetta P.M."/>
            <person name="James E.K."/>
        </authorList>
    </citation>
    <scope>NUCLEOTIDE SEQUENCE [LARGE SCALE GENOMIC DNA]</scope>
    <source>
        <strain evidence="3 4">JHI1118</strain>
    </source>
</reference>
<dbReference type="NCBIfam" id="TIGR00976">
    <property type="entry name" value="CocE_NonD"/>
    <property type="match status" value="2"/>
</dbReference>
<dbReference type="Gene3D" id="2.60.120.260">
    <property type="entry name" value="Galactose-binding domain-like"/>
    <property type="match status" value="1"/>
</dbReference>
<dbReference type="InterPro" id="IPR029058">
    <property type="entry name" value="AB_hydrolase_fold"/>
</dbReference>
<comment type="caution">
    <text evidence="3">The sequence shown here is derived from an EMBL/GenBank/DDBJ whole genome shotgun (WGS) entry which is preliminary data.</text>
</comment>
<dbReference type="InterPro" id="IPR013736">
    <property type="entry name" value="Xaa-Pro_dipept_C"/>
</dbReference>
<organism evidence="3 4">
    <name type="scientific">Rhizobium lusitanum</name>
    <dbReference type="NCBI Taxonomy" id="293958"/>
    <lineage>
        <taxon>Bacteria</taxon>
        <taxon>Pseudomonadati</taxon>
        <taxon>Pseudomonadota</taxon>
        <taxon>Alphaproteobacteria</taxon>
        <taxon>Hyphomicrobiales</taxon>
        <taxon>Rhizobiaceae</taxon>
        <taxon>Rhizobium/Agrobacterium group</taxon>
        <taxon>Rhizobium</taxon>
    </lineage>
</organism>
<sequence length="567" mass="63832">MIWHGECQNSLQFGTHRATNSAAGQARLGSLEMAAIDRKSRTPLALAWRRLKNLFHPDVTVTKAPPGLHADWDVPVAMRDGVTLRVNVFRPEGEGRWPVIMSAHPYGKDRIAAKSRSGRRLDFQYRLCPQPDPISLSDLTSWEAPDPAVWVPRGYCVINADLRGCGTSGGVGDPFTALEANDYCDLINWAGTQPWSSGRVGLDGVSYLAISQYEGAAVKPAHLAAICPWEGFSDLYRDFFRPGGIREDGFSIIWSRGMSRRRIRTNLRSEVIKHTERDAWWQERTPSLESIDVPMLVCGSFSDHSLHTRGSFEVFRRAGSSRKWLYTHRSGKWSTYYGNDATETRMGFFDHVLKGLDNGWAERPAVRLAIHDIGSDPVAVTGEESWPPSDLDWRSLWLDARSGSLTSTRPDAEASVAFDLPDGCCSYLWTVPEDLDLIGPMALRLHFELRRGDDAFLFVGVRKLRGGVETRFEGSMGFSGDMVSKGWQRLAHRDLDDELSTEMQPVHMHDHAEPLRPGEIRPVTIALLPHATRFLKGDQLQIDIRGRWHYPRDPLRGQFPIFYQPSP</sequence>
<protein>
    <submittedName>
        <fullName evidence="3">CocE/NonD family hydrolase</fullName>
    </submittedName>
</protein>
<dbReference type="Gene3D" id="1.10.3020.20">
    <property type="match status" value="1"/>
</dbReference>
<dbReference type="InterPro" id="IPR008979">
    <property type="entry name" value="Galactose-bd-like_sf"/>
</dbReference>
<dbReference type="SUPFAM" id="SSF49785">
    <property type="entry name" value="Galactose-binding domain-like"/>
    <property type="match status" value="1"/>
</dbReference>
<dbReference type="Pfam" id="PF02129">
    <property type="entry name" value="Peptidase_S15"/>
    <property type="match status" value="1"/>
</dbReference>
<evidence type="ECO:0000313" key="4">
    <source>
        <dbReference type="Proteomes" id="UP000483035"/>
    </source>
</evidence>
<name>A0A6L9U414_9HYPH</name>
<evidence type="ECO:0000256" key="1">
    <source>
        <dbReference type="ARBA" id="ARBA00022801"/>
    </source>
</evidence>
<dbReference type="GO" id="GO:0008239">
    <property type="term" value="F:dipeptidyl-peptidase activity"/>
    <property type="evidence" value="ECO:0007669"/>
    <property type="project" value="InterPro"/>
</dbReference>
<dbReference type="InterPro" id="IPR050585">
    <property type="entry name" value="Xaa-Pro_dipeptidyl-ppase/CocE"/>
</dbReference>
<dbReference type="Proteomes" id="UP000483035">
    <property type="component" value="Unassembled WGS sequence"/>
</dbReference>
<dbReference type="EMBL" id="WUEY01000002">
    <property type="protein sequence ID" value="NEI69302.1"/>
    <property type="molecule type" value="Genomic_DNA"/>
</dbReference>
<evidence type="ECO:0000259" key="2">
    <source>
        <dbReference type="SMART" id="SM00939"/>
    </source>
</evidence>
<dbReference type="Gene3D" id="3.40.50.1820">
    <property type="entry name" value="alpha/beta hydrolase"/>
    <property type="match status" value="1"/>
</dbReference>
<dbReference type="PANTHER" id="PTHR43056">
    <property type="entry name" value="PEPTIDASE S9 PROLYL OLIGOPEPTIDASE"/>
    <property type="match status" value="1"/>
</dbReference>
<dbReference type="InterPro" id="IPR005674">
    <property type="entry name" value="CocE/Ser_esterase"/>
</dbReference>
<gene>
    <name evidence="3" type="ORF">GR212_06905</name>
</gene>
<feature type="domain" description="Xaa-Pro dipeptidyl-peptidase C-terminal" evidence="2">
    <location>
        <begin position="346"/>
        <end position="561"/>
    </location>
</feature>
<dbReference type="SUPFAM" id="SSF53474">
    <property type="entry name" value="alpha/beta-Hydrolases"/>
    <property type="match status" value="1"/>
</dbReference>
<keyword evidence="1 3" id="KW-0378">Hydrolase</keyword>
<evidence type="ECO:0000313" key="3">
    <source>
        <dbReference type="EMBL" id="NEI69302.1"/>
    </source>
</evidence>
<dbReference type="PANTHER" id="PTHR43056:SF10">
    <property type="entry name" value="COCE_NOND FAMILY, PUTATIVE (AFU_ORTHOLOGUE AFUA_7G00600)-RELATED"/>
    <property type="match status" value="1"/>
</dbReference>
<feature type="non-terminal residue" evidence="3">
    <location>
        <position position="567"/>
    </location>
</feature>